<keyword evidence="2" id="KW-1185">Reference proteome</keyword>
<evidence type="ECO:0000313" key="1">
    <source>
        <dbReference type="EMBL" id="MDN7935163.1"/>
    </source>
</evidence>
<evidence type="ECO:0000313" key="2">
    <source>
        <dbReference type="Proteomes" id="UP001171606"/>
    </source>
</evidence>
<name>A0ABT8PL92_9BURK</name>
<reference evidence="1" key="1">
    <citation type="submission" date="2023-07" db="EMBL/GenBank/DDBJ databases">
        <title>A collection of bacterial strains from the Burkholderia cepacia Research Laboratory and Repository.</title>
        <authorList>
            <person name="Lipuma J."/>
            <person name="Spilker T."/>
            <person name="Caverly L."/>
        </authorList>
    </citation>
    <scope>NUCLEOTIDE SEQUENCE</scope>
    <source>
        <strain evidence="1">AU42020</strain>
    </source>
</reference>
<protein>
    <submittedName>
        <fullName evidence="1">Uncharacterized protein</fullName>
    </submittedName>
</protein>
<sequence>MMQAIQIKHRDMPINEVMQLTAMRFAVTIEALKERGFTVAGIEFSEHSIPTVQVQVCPECAKLIASGEAVYYCFSGNDGTPYRKGQFRVGDMRVIWVERGH</sequence>
<dbReference type="EMBL" id="JAUJSQ010000014">
    <property type="protein sequence ID" value="MDN7935163.1"/>
    <property type="molecule type" value="Genomic_DNA"/>
</dbReference>
<comment type="caution">
    <text evidence="1">The sequence shown here is derived from an EMBL/GenBank/DDBJ whole genome shotgun (WGS) entry which is preliminary data.</text>
</comment>
<dbReference type="Proteomes" id="UP001171606">
    <property type="component" value="Unassembled WGS sequence"/>
</dbReference>
<proteinExistence type="predicted"/>
<dbReference type="RefSeq" id="WP_175784255.1">
    <property type="nucleotide sequence ID" value="NZ_JAUJSQ010000014.1"/>
</dbReference>
<organism evidence="1 2">
    <name type="scientific">Burkholderia metallica</name>
    <dbReference type="NCBI Taxonomy" id="488729"/>
    <lineage>
        <taxon>Bacteria</taxon>
        <taxon>Pseudomonadati</taxon>
        <taxon>Pseudomonadota</taxon>
        <taxon>Betaproteobacteria</taxon>
        <taxon>Burkholderiales</taxon>
        <taxon>Burkholderiaceae</taxon>
        <taxon>Burkholderia</taxon>
        <taxon>Burkholderia cepacia complex</taxon>
    </lineage>
</organism>
<gene>
    <name evidence="1" type="ORF">QZM52_28220</name>
</gene>
<accession>A0ABT8PL92</accession>